<reference evidence="1" key="2">
    <citation type="submission" date="2004-02" db="EMBL/GenBank/DDBJ databases">
        <authorList>
            <consortium name="Genoscope"/>
            <consortium name="Whitehead Institute Centre for Genome Research"/>
        </authorList>
    </citation>
    <scope>NUCLEOTIDE SEQUENCE</scope>
</reference>
<gene>
    <name evidence="1" type="ORF">GSTENG00020770001</name>
</gene>
<comment type="caution">
    <text evidence="1">The sequence shown here is derived from an EMBL/GenBank/DDBJ whole genome shotgun (WGS) entry which is preliminary data.</text>
</comment>
<proteinExistence type="predicted"/>
<dbReference type="AlphaFoldDB" id="Q4SBX6"/>
<sequence>WRTRSRRCRKGQSLCVCASMCVWPLALFYRTTGWSGLFSASQKTGDSCWRQMLITACQQRIL</sequence>
<protein>
    <submittedName>
        <fullName evidence="1">(spotted green pufferfish) hypothetical protein</fullName>
    </submittedName>
</protein>
<organism evidence="1">
    <name type="scientific">Tetraodon nigroviridis</name>
    <name type="common">Spotted green pufferfish</name>
    <name type="synonym">Chelonodon nigroviridis</name>
    <dbReference type="NCBI Taxonomy" id="99883"/>
    <lineage>
        <taxon>Eukaryota</taxon>
        <taxon>Metazoa</taxon>
        <taxon>Chordata</taxon>
        <taxon>Craniata</taxon>
        <taxon>Vertebrata</taxon>
        <taxon>Euteleostomi</taxon>
        <taxon>Actinopterygii</taxon>
        <taxon>Neopterygii</taxon>
        <taxon>Teleostei</taxon>
        <taxon>Neoteleostei</taxon>
        <taxon>Acanthomorphata</taxon>
        <taxon>Eupercaria</taxon>
        <taxon>Tetraodontiformes</taxon>
        <taxon>Tetradontoidea</taxon>
        <taxon>Tetraodontidae</taxon>
        <taxon>Tetraodon</taxon>
    </lineage>
</organism>
<dbReference type="KEGG" id="tng:GSTEN00020770G001"/>
<dbReference type="EMBL" id="CAAE01014661">
    <property type="protein sequence ID" value="CAG01856.1"/>
    <property type="molecule type" value="Genomic_DNA"/>
</dbReference>
<evidence type="ECO:0000313" key="1">
    <source>
        <dbReference type="EMBL" id="CAG01856.1"/>
    </source>
</evidence>
<accession>Q4SBX6</accession>
<reference evidence="1" key="1">
    <citation type="journal article" date="2004" name="Nature">
        <title>Genome duplication in the teleost fish Tetraodon nigroviridis reveals the early vertebrate proto-karyotype.</title>
        <authorList>
            <person name="Jaillon O."/>
            <person name="Aury J.-M."/>
            <person name="Brunet F."/>
            <person name="Petit J.-L."/>
            <person name="Stange-Thomann N."/>
            <person name="Mauceli E."/>
            <person name="Bouneau L."/>
            <person name="Fischer C."/>
            <person name="Ozouf-Costaz C."/>
            <person name="Bernot A."/>
            <person name="Nicaud S."/>
            <person name="Jaffe D."/>
            <person name="Fisher S."/>
            <person name="Lutfalla G."/>
            <person name="Dossat C."/>
            <person name="Segurens B."/>
            <person name="Dasilva C."/>
            <person name="Salanoubat M."/>
            <person name="Levy M."/>
            <person name="Boudet N."/>
            <person name="Castellano S."/>
            <person name="Anthouard V."/>
            <person name="Jubin C."/>
            <person name="Castelli V."/>
            <person name="Katinka M."/>
            <person name="Vacherie B."/>
            <person name="Biemont C."/>
            <person name="Skalli Z."/>
            <person name="Cattolico L."/>
            <person name="Poulain J."/>
            <person name="De Berardinis V."/>
            <person name="Cruaud C."/>
            <person name="Duprat S."/>
            <person name="Brottier P."/>
            <person name="Coutanceau J.-P."/>
            <person name="Gouzy J."/>
            <person name="Parra G."/>
            <person name="Lardier G."/>
            <person name="Chapple C."/>
            <person name="McKernan K.J."/>
            <person name="McEwan P."/>
            <person name="Bosak S."/>
            <person name="Kellis M."/>
            <person name="Volff J.-N."/>
            <person name="Guigo R."/>
            <person name="Zody M.C."/>
            <person name="Mesirov J."/>
            <person name="Lindblad-Toh K."/>
            <person name="Birren B."/>
            <person name="Nusbaum C."/>
            <person name="Kahn D."/>
            <person name="Robinson-Rechavi M."/>
            <person name="Laudet V."/>
            <person name="Schachter V."/>
            <person name="Quetier F."/>
            <person name="Saurin W."/>
            <person name="Scarpelli C."/>
            <person name="Wincker P."/>
            <person name="Lander E.S."/>
            <person name="Weissenbach J."/>
            <person name="Roest Crollius H."/>
        </authorList>
    </citation>
    <scope>NUCLEOTIDE SEQUENCE [LARGE SCALE GENOMIC DNA]</scope>
</reference>
<feature type="non-terminal residue" evidence="1">
    <location>
        <position position="1"/>
    </location>
</feature>
<name>Q4SBX6_TETNG</name>